<accession>A0A0S4LK93</accession>
<reference evidence="1 2" key="1">
    <citation type="submission" date="2015-10" db="EMBL/GenBank/DDBJ databases">
        <authorList>
            <person name="Gilbert D.G."/>
        </authorList>
    </citation>
    <scope>NUCLEOTIDE SEQUENCE [LARGE SCALE GENOMIC DNA]</scope>
    <source>
        <strain evidence="1">COMA1</strain>
    </source>
</reference>
<protein>
    <submittedName>
        <fullName evidence="1">Uncharacterized protein</fullName>
    </submittedName>
</protein>
<evidence type="ECO:0000313" key="1">
    <source>
        <dbReference type="EMBL" id="CUS37101.1"/>
    </source>
</evidence>
<dbReference type="EMBL" id="CZQA01000009">
    <property type="protein sequence ID" value="CUS37101.1"/>
    <property type="molecule type" value="Genomic_DNA"/>
</dbReference>
<dbReference type="STRING" id="1742972.COMA1_30409"/>
<gene>
    <name evidence="1" type="ORF">COMA1_30409</name>
</gene>
<dbReference type="AlphaFoldDB" id="A0A0S4LK93"/>
<proteinExistence type="predicted"/>
<organism evidence="1 2">
    <name type="scientific">Candidatus Nitrospira nitrosa</name>
    <dbReference type="NCBI Taxonomy" id="1742972"/>
    <lineage>
        <taxon>Bacteria</taxon>
        <taxon>Pseudomonadati</taxon>
        <taxon>Nitrospirota</taxon>
        <taxon>Nitrospiria</taxon>
        <taxon>Nitrospirales</taxon>
        <taxon>Nitrospiraceae</taxon>
        <taxon>Nitrospira</taxon>
    </lineage>
</organism>
<sequence length="44" mass="4925">MWKRYNSIAERDLTQAAKKVHKYLQENTPGTLAEGSGTCQAATR</sequence>
<name>A0A0S4LK93_9BACT</name>
<dbReference type="Proteomes" id="UP000199032">
    <property type="component" value="Unassembled WGS sequence"/>
</dbReference>
<evidence type="ECO:0000313" key="2">
    <source>
        <dbReference type="Proteomes" id="UP000199032"/>
    </source>
</evidence>
<keyword evidence="2" id="KW-1185">Reference proteome</keyword>